<evidence type="ECO:0000256" key="1">
    <source>
        <dbReference type="SAM" id="SignalP"/>
    </source>
</evidence>
<dbReference type="PANTHER" id="PTHR33880:SF19">
    <property type="entry name" value="EXPRESSED PROTEIN"/>
    <property type="match status" value="1"/>
</dbReference>
<gene>
    <name evidence="2" type="ORF">R1sor_013508</name>
</gene>
<feature type="chain" id="PRO_5044876334" evidence="1">
    <location>
        <begin position="21"/>
        <end position="217"/>
    </location>
</feature>
<dbReference type="AlphaFoldDB" id="A0ABD3HCY1"/>
<accession>A0ABD3HCY1</accession>
<dbReference type="PANTHER" id="PTHR33880">
    <property type="entry name" value="EXPRESSED PROTEIN"/>
    <property type="match status" value="1"/>
</dbReference>
<proteinExistence type="predicted"/>
<dbReference type="Proteomes" id="UP001633002">
    <property type="component" value="Unassembled WGS sequence"/>
</dbReference>
<comment type="caution">
    <text evidence="2">The sequence shown here is derived from an EMBL/GenBank/DDBJ whole genome shotgun (WGS) entry which is preliminary data.</text>
</comment>
<reference evidence="2 3" key="1">
    <citation type="submission" date="2024-09" db="EMBL/GenBank/DDBJ databases">
        <title>Chromosome-scale assembly of Riccia sorocarpa.</title>
        <authorList>
            <person name="Paukszto L."/>
        </authorList>
    </citation>
    <scope>NUCLEOTIDE SEQUENCE [LARGE SCALE GENOMIC DNA]</scope>
    <source>
        <strain evidence="2">LP-2024</strain>
        <tissue evidence="2">Aerial parts of the thallus</tissue>
    </source>
</reference>
<dbReference type="EMBL" id="JBJQOH010000004">
    <property type="protein sequence ID" value="KAL3687199.1"/>
    <property type="molecule type" value="Genomic_DNA"/>
</dbReference>
<organism evidence="2 3">
    <name type="scientific">Riccia sorocarpa</name>
    <dbReference type="NCBI Taxonomy" id="122646"/>
    <lineage>
        <taxon>Eukaryota</taxon>
        <taxon>Viridiplantae</taxon>
        <taxon>Streptophyta</taxon>
        <taxon>Embryophyta</taxon>
        <taxon>Marchantiophyta</taxon>
        <taxon>Marchantiopsida</taxon>
        <taxon>Marchantiidae</taxon>
        <taxon>Marchantiales</taxon>
        <taxon>Ricciaceae</taxon>
        <taxon>Riccia</taxon>
    </lineage>
</organism>
<feature type="signal peptide" evidence="1">
    <location>
        <begin position="1"/>
        <end position="20"/>
    </location>
</feature>
<sequence>MKLLVGISLACFILTSTCSAGDPVPKPWPLQFHARIYENSTDNQGTKENAIIDLYYDWVNGRNYNIIQKQLSQTVWDLEWGNGTSFYFDLEAKSCRRVTFPIGILRPDFLSDAQYLGVRTLNTFTCNVWEKADFITYYEDVETQRPVGWLFFTGMFQHVIVIEEGAVLSDPYWQAPSYCFTDEAELQEGVAESGLILPSKEQEPLRRWFRGLSSRGF</sequence>
<keyword evidence="1" id="KW-0732">Signal</keyword>
<evidence type="ECO:0000313" key="3">
    <source>
        <dbReference type="Proteomes" id="UP001633002"/>
    </source>
</evidence>
<keyword evidence="3" id="KW-1185">Reference proteome</keyword>
<dbReference type="InterPro" id="IPR038941">
    <property type="entry name" value="At4g14100-like"/>
</dbReference>
<protein>
    <submittedName>
        <fullName evidence="2">Uncharacterized protein</fullName>
    </submittedName>
</protein>
<name>A0ABD3HCY1_9MARC</name>
<evidence type="ECO:0000313" key="2">
    <source>
        <dbReference type="EMBL" id="KAL3687199.1"/>
    </source>
</evidence>